<dbReference type="InterPro" id="IPR025723">
    <property type="entry name" value="ArsA/GET3_ATPase-like"/>
</dbReference>
<dbReference type="Gene3D" id="3.40.50.300">
    <property type="entry name" value="P-loop containing nucleotide triphosphate hydrolases"/>
    <property type="match status" value="2"/>
</dbReference>
<comment type="caution">
    <text evidence="3">The sequence shown here is derived from an EMBL/GenBank/DDBJ whole genome shotgun (WGS) entry which is preliminary data.</text>
</comment>
<keyword evidence="4" id="KW-1185">Reference proteome</keyword>
<dbReference type="InterPro" id="IPR027541">
    <property type="entry name" value="Ars_ATPase"/>
</dbReference>
<evidence type="ECO:0000256" key="1">
    <source>
        <dbReference type="ARBA" id="ARBA00011040"/>
    </source>
</evidence>
<dbReference type="SUPFAM" id="SSF52540">
    <property type="entry name" value="P-loop containing nucleoside triphosphate hydrolases"/>
    <property type="match status" value="2"/>
</dbReference>
<reference evidence="3 4" key="1">
    <citation type="submission" date="2018-10" db="EMBL/GenBank/DDBJ databases">
        <title>Draft genome sequence of Bacillus salarius IM0101, isolated from a hypersaline soil in Inner Mongolia, China.</title>
        <authorList>
            <person name="Yamprayoonswat W."/>
            <person name="Boonvisut S."/>
            <person name="Jumpathong W."/>
            <person name="Sittihan S."/>
            <person name="Ruangsuj P."/>
            <person name="Wanthongcharoen S."/>
            <person name="Thongpramul N."/>
            <person name="Pimmason S."/>
            <person name="Yu B."/>
            <person name="Yasawong M."/>
        </authorList>
    </citation>
    <scope>NUCLEOTIDE SEQUENCE [LARGE SCALE GENOMIC DNA]</scope>
    <source>
        <strain evidence="3 4">IM0101</strain>
    </source>
</reference>
<protein>
    <submittedName>
        <fullName evidence="3">Arsenical pump-driving ATPase</fullName>
    </submittedName>
</protein>
<sequence length="578" mass="63535">MTMRFHPDELPQTKHLFFTGKGGVGKTSIAAASAVGLADKGYQVLLVSTDPASNLQDIFDTNLSNQQTAIPGIYGLHALNIDPEDAASAYREKMVGPYRGKLPDVAIKNMEEQLSGACTVEIAAFDEFTTLLADTESNQTFDYIVFDTAPTGHTLRLLQLSTAWSDFLETSTHGASCLGPVSGLKEKQSLYNQTTTTLADEKQTSLFLVSRPEEASMFEANRASTELHELGIKNQYLVINGIHPFDSSDDLIASGFIYNQNQVLQHLPSTLQLLPQYQVPLFAENIEGERGLRTIFAENVINEKVETCPAPHLQGTSAIVDEVIQNNTRLIMTMGKGGVGKTTTAASLALDLAKRGYSVHLTTTDPANHLRLALADQTIPNAMTVNRIDPKEETQAYKQAILSRVSDDLDKDSLDYIKEDLDSPCTEEIAVFHAFAQTAARANEEFVVLDTAPTGHTLLLLDAAESYHQEVLRSNGDLPLEVKELLPRLRDPSETAVVVVSLPEATPVLEANRLEEDLIRADIKPTWWLINHSFLATSTTDPVLSGRAVQEAKWINTVTNTHPERTCLVPYQPRHLMI</sequence>
<dbReference type="NCBIfam" id="TIGR00345">
    <property type="entry name" value="GET3_arsA_TRC40"/>
    <property type="match status" value="1"/>
</dbReference>
<dbReference type="OrthoDB" id="9780677at2"/>
<organism evidence="3 4">
    <name type="scientific">Salibacterium salarium</name>
    <dbReference type="NCBI Taxonomy" id="284579"/>
    <lineage>
        <taxon>Bacteria</taxon>
        <taxon>Bacillati</taxon>
        <taxon>Bacillota</taxon>
        <taxon>Bacilli</taxon>
        <taxon>Bacillales</taxon>
        <taxon>Bacillaceae</taxon>
    </lineage>
</organism>
<dbReference type="InterPro" id="IPR027417">
    <property type="entry name" value="P-loop_NTPase"/>
</dbReference>
<dbReference type="Proteomes" id="UP000275076">
    <property type="component" value="Unassembled WGS sequence"/>
</dbReference>
<dbReference type="NCBIfam" id="TIGR04291">
    <property type="entry name" value="arsen_driv_ArsA"/>
    <property type="match status" value="1"/>
</dbReference>
<dbReference type="InterPro" id="IPR016300">
    <property type="entry name" value="ATPase_ArsA/GET3"/>
</dbReference>
<dbReference type="EMBL" id="RBVX01000016">
    <property type="protein sequence ID" value="RSL32278.1"/>
    <property type="molecule type" value="Genomic_DNA"/>
</dbReference>
<gene>
    <name evidence="3" type="primary">arsA</name>
    <name evidence="3" type="ORF">D7Z54_16640</name>
</gene>
<dbReference type="GO" id="GO:0005524">
    <property type="term" value="F:ATP binding"/>
    <property type="evidence" value="ECO:0007669"/>
    <property type="project" value="InterPro"/>
</dbReference>
<evidence type="ECO:0000259" key="2">
    <source>
        <dbReference type="SMART" id="SM00382"/>
    </source>
</evidence>
<evidence type="ECO:0000313" key="4">
    <source>
        <dbReference type="Proteomes" id="UP000275076"/>
    </source>
</evidence>
<proteinExistence type="inferred from homology"/>
<dbReference type="Pfam" id="PF02374">
    <property type="entry name" value="ArsA_ATPase"/>
    <property type="match status" value="2"/>
</dbReference>
<dbReference type="GO" id="GO:0016887">
    <property type="term" value="F:ATP hydrolysis activity"/>
    <property type="evidence" value="ECO:0007669"/>
    <property type="project" value="InterPro"/>
</dbReference>
<dbReference type="PANTHER" id="PTHR10803:SF3">
    <property type="entry name" value="ATPASE GET3"/>
    <property type="match status" value="1"/>
</dbReference>
<dbReference type="CDD" id="cd02035">
    <property type="entry name" value="ArsA"/>
    <property type="match status" value="2"/>
</dbReference>
<dbReference type="InterPro" id="IPR003593">
    <property type="entry name" value="AAA+_ATPase"/>
</dbReference>
<name>A0A428N1T7_9BACI</name>
<dbReference type="SMART" id="SM00382">
    <property type="entry name" value="AAA"/>
    <property type="match status" value="2"/>
</dbReference>
<evidence type="ECO:0000313" key="3">
    <source>
        <dbReference type="EMBL" id="RSL32278.1"/>
    </source>
</evidence>
<feature type="domain" description="AAA+ ATPase" evidence="2">
    <location>
        <begin position="327"/>
        <end position="524"/>
    </location>
</feature>
<accession>A0A428N1T7</accession>
<dbReference type="GO" id="GO:0015446">
    <property type="term" value="F:ATPase-coupled arsenite transmembrane transporter activity"/>
    <property type="evidence" value="ECO:0007669"/>
    <property type="project" value="InterPro"/>
</dbReference>
<dbReference type="AlphaFoldDB" id="A0A428N1T7"/>
<dbReference type="PIRSF" id="PIRSF001327">
    <property type="entry name" value="Arsenical_pump-driving_ATPase"/>
    <property type="match status" value="1"/>
</dbReference>
<comment type="similarity">
    <text evidence="1">Belongs to the arsA ATPase family.</text>
</comment>
<dbReference type="PANTHER" id="PTHR10803">
    <property type="entry name" value="ARSENICAL PUMP-DRIVING ATPASE ARSENITE-TRANSLOCATING ATPASE"/>
    <property type="match status" value="1"/>
</dbReference>
<feature type="domain" description="AAA+ ATPase" evidence="2">
    <location>
        <begin position="12"/>
        <end position="233"/>
    </location>
</feature>